<evidence type="ECO:0000256" key="3">
    <source>
        <dbReference type="ARBA" id="ARBA00046343"/>
    </source>
</evidence>
<dbReference type="Proteomes" id="UP001527925">
    <property type="component" value="Unassembled WGS sequence"/>
</dbReference>
<feature type="repeat" description="WD" evidence="4">
    <location>
        <begin position="21"/>
        <end position="62"/>
    </location>
</feature>
<dbReference type="CDD" id="cd00200">
    <property type="entry name" value="WD40"/>
    <property type="match status" value="1"/>
</dbReference>
<dbReference type="PRINTS" id="PR00320">
    <property type="entry name" value="GPROTEINBRPT"/>
</dbReference>
<keyword evidence="1 4" id="KW-0853">WD repeat</keyword>
<dbReference type="InterPro" id="IPR015943">
    <property type="entry name" value="WD40/YVTN_repeat-like_dom_sf"/>
</dbReference>
<evidence type="ECO:0000313" key="5">
    <source>
        <dbReference type="EMBL" id="KAL2911946.1"/>
    </source>
</evidence>
<dbReference type="InterPro" id="IPR020472">
    <property type="entry name" value="WD40_PAC1"/>
</dbReference>
<comment type="caution">
    <text evidence="5">The sequence shown here is derived from an EMBL/GenBank/DDBJ whole genome shotgun (WGS) entry which is preliminary data.</text>
</comment>
<protein>
    <recommendedName>
        <fullName evidence="7">THO complex subunit 3</fullName>
    </recommendedName>
</protein>
<comment type="similarity">
    <text evidence="3">Belongs to the THOC3 family.</text>
</comment>
<dbReference type="PROSITE" id="PS50294">
    <property type="entry name" value="WD_REPEATS_REGION"/>
    <property type="match status" value="3"/>
</dbReference>
<sequence length="309" mass="34365">MVTSAVSRFRAGADKTESRELRAHTERIKSAAWNKEGRKLASCSADKSVRIWSIDRSQSRDVLELRGHTRAVSCVAWDPEHSDKFASTSTDSTLRLWDVRSYRSETHVVQTKGENINMSWSSDGACIAVGNKARSTARNCGASLKWANQFGWNFAGDLFFITTGTGRVKIFEYPSLKEVHTLFAHTSNAYCIDFEPSGRYFATGGADAIVALWDVETLTSVQTYTQLDWPIRALSFSFDGEFVAFGSEDTVIEIVHTETAERVHTLKTNAAVNSIAWHPSKCILAFATDAADHHSRPASLQVVSFPRWT</sequence>
<proteinExistence type="inferred from homology"/>
<dbReference type="SMART" id="SM00320">
    <property type="entry name" value="WD40"/>
    <property type="match status" value="6"/>
</dbReference>
<feature type="repeat" description="WD" evidence="4">
    <location>
        <begin position="182"/>
        <end position="223"/>
    </location>
</feature>
<organism evidence="5 6">
    <name type="scientific">Polyrhizophydium stewartii</name>
    <dbReference type="NCBI Taxonomy" id="2732419"/>
    <lineage>
        <taxon>Eukaryota</taxon>
        <taxon>Fungi</taxon>
        <taxon>Fungi incertae sedis</taxon>
        <taxon>Chytridiomycota</taxon>
        <taxon>Chytridiomycota incertae sedis</taxon>
        <taxon>Chytridiomycetes</taxon>
        <taxon>Rhizophydiales</taxon>
        <taxon>Rhizophydiales incertae sedis</taxon>
        <taxon>Polyrhizophydium</taxon>
    </lineage>
</organism>
<evidence type="ECO:0000256" key="2">
    <source>
        <dbReference type="ARBA" id="ARBA00022737"/>
    </source>
</evidence>
<feature type="repeat" description="WD" evidence="4">
    <location>
        <begin position="65"/>
        <end position="107"/>
    </location>
</feature>
<dbReference type="PANTHER" id="PTHR22839">
    <property type="entry name" value="THO COMPLEX SUBUNIT 3 THO3"/>
    <property type="match status" value="1"/>
</dbReference>
<evidence type="ECO:0000256" key="1">
    <source>
        <dbReference type="ARBA" id="ARBA00022574"/>
    </source>
</evidence>
<evidence type="ECO:0000313" key="6">
    <source>
        <dbReference type="Proteomes" id="UP001527925"/>
    </source>
</evidence>
<dbReference type="InterPro" id="IPR001680">
    <property type="entry name" value="WD40_rpt"/>
</dbReference>
<dbReference type="InterPro" id="IPR040132">
    <property type="entry name" value="Tex1/THOC3"/>
</dbReference>
<dbReference type="PANTHER" id="PTHR22839:SF0">
    <property type="entry name" value="THO COMPLEX SUBUNIT 3"/>
    <property type="match status" value="1"/>
</dbReference>
<dbReference type="SUPFAM" id="SSF50978">
    <property type="entry name" value="WD40 repeat-like"/>
    <property type="match status" value="1"/>
</dbReference>
<reference evidence="5 6" key="1">
    <citation type="submission" date="2023-09" db="EMBL/GenBank/DDBJ databases">
        <title>Pangenome analysis of Batrachochytrium dendrobatidis and related Chytrids.</title>
        <authorList>
            <person name="Yacoub M.N."/>
            <person name="Stajich J.E."/>
            <person name="James T.Y."/>
        </authorList>
    </citation>
    <scope>NUCLEOTIDE SEQUENCE [LARGE SCALE GENOMIC DNA]</scope>
    <source>
        <strain evidence="5 6">JEL0888</strain>
    </source>
</reference>
<dbReference type="InterPro" id="IPR036322">
    <property type="entry name" value="WD40_repeat_dom_sf"/>
</dbReference>
<keyword evidence="2" id="KW-0677">Repeat</keyword>
<evidence type="ECO:0000256" key="4">
    <source>
        <dbReference type="PROSITE-ProRule" id="PRU00221"/>
    </source>
</evidence>
<accession>A0ABR4MXH5</accession>
<dbReference type="Pfam" id="PF25174">
    <property type="entry name" value="Beta-prop_THOC3"/>
    <property type="match status" value="1"/>
</dbReference>
<dbReference type="Gene3D" id="2.130.10.10">
    <property type="entry name" value="YVTN repeat-like/Quinoprotein amine dehydrogenase"/>
    <property type="match status" value="2"/>
</dbReference>
<dbReference type="PROSITE" id="PS50082">
    <property type="entry name" value="WD_REPEATS_2"/>
    <property type="match status" value="3"/>
</dbReference>
<name>A0ABR4MXH5_9FUNG</name>
<evidence type="ECO:0008006" key="7">
    <source>
        <dbReference type="Google" id="ProtNLM"/>
    </source>
</evidence>
<gene>
    <name evidence="5" type="ORF">HK105_208556</name>
</gene>
<keyword evidence="6" id="KW-1185">Reference proteome</keyword>
<dbReference type="EMBL" id="JADGIZ020000082">
    <property type="protein sequence ID" value="KAL2911946.1"/>
    <property type="molecule type" value="Genomic_DNA"/>
</dbReference>